<comment type="similarity">
    <text evidence="2">Belongs to the folylpolyglutamate synthase family.</text>
</comment>
<evidence type="ECO:0000256" key="12">
    <source>
        <dbReference type="ARBA" id="ARBA00047493"/>
    </source>
</evidence>
<dbReference type="Gene3D" id="3.90.190.20">
    <property type="entry name" value="Mur ligase, C-terminal domain"/>
    <property type="match status" value="1"/>
</dbReference>
<sequence length="440" mass="49555">MDSSIKLNELTTMAKSYADAIRILSEHSRQDLQSLDVIHVTGTKGKGSTCAFTDSLLRSHFQRKQTPFKVGLYTSPHLLTECERIRINFEPISEDSFARYFFEIWEKLQQSTVPFKPGYLQLLTLLSLHIFRKEGVQVAIYEVHAGGRYDATNVFDAPIVCGFTKIGLDHVPMLGSNVKEIAWNKSGIMKAERPSYSVRQDEEVEIVLQEEAVRIRSPLSFVNDKDTPFISDISVPAQRSNASLAVELANAYLARTGDYLTAGDIASGISQFHWPGRFHTISTNHNQWYLDLAHNETSIPIALDWFQRASNHEGQEGSASEARVLIFGNPAGRDAAKLMDQIIKFCEERKFWLDTVILTAYERRIDGSKVFDGNIAQMHIRAWHTSFQRTTVMLSDSPQQALNMAQHVSISTRTLIIGSSHLISNALRLLQEIKGKNPAQ</sequence>
<keyword evidence="8" id="KW-0067">ATP-binding</keyword>
<name>A0A9P9WFR8_9PEZI</name>
<dbReference type="PROSITE" id="PS01011">
    <property type="entry name" value="FOLYLPOLYGLU_SYNT_1"/>
    <property type="match status" value="1"/>
</dbReference>
<comment type="pathway">
    <text evidence="1">Cofactor biosynthesis; tetrahydrofolylpolyglutamate biosynthesis.</text>
</comment>
<dbReference type="EMBL" id="JAFIMR010000029">
    <property type="protein sequence ID" value="KAI1861515.1"/>
    <property type="molecule type" value="Genomic_DNA"/>
</dbReference>
<organism evidence="13 14">
    <name type="scientific">Neoarthrinium moseri</name>
    <dbReference type="NCBI Taxonomy" id="1658444"/>
    <lineage>
        <taxon>Eukaryota</taxon>
        <taxon>Fungi</taxon>
        <taxon>Dikarya</taxon>
        <taxon>Ascomycota</taxon>
        <taxon>Pezizomycotina</taxon>
        <taxon>Sordariomycetes</taxon>
        <taxon>Xylariomycetidae</taxon>
        <taxon>Amphisphaeriales</taxon>
        <taxon>Apiosporaceae</taxon>
        <taxon>Neoarthrinium</taxon>
    </lineage>
</organism>
<dbReference type="GO" id="GO:0005829">
    <property type="term" value="C:cytosol"/>
    <property type="evidence" value="ECO:0007669"/>
    <property type="project" value="TreeGrafter"/>
</dbReference>
<comment type="catalytic activity">
    <reaction evidence="12">
        <text>(6S)-5,6,7,8-tetrahydrofolyl-(gamma-L-Glu)(n) + L-glutamate + ATP = (6S)-5,6,7,8-tetrahydrofolyl-(gamma-L-Glu)(n+1) + ADP + phosphate + H(+)</text>
        <dbReference type="Rhea" id="RHEA:10580"/>
        <dbReference type="Rhea" id="RHEA-COMP:14738"/>
        <dbReference type="Rhea" id="RHEA-COMP:14740"/>
        <dbReference type="ChEBI" id="CHEBI:15378"/>
        <dbReference type="ChEBI" id="CHEBI:29985"/>
        <dbReference type="ChEBI" id="CHEBI:30616"/>
        <dbReference type="ChEBI" id="CHEBI:43474"/>
        <dbReference type="ChEBI" id="CHEBI:141005"/>
        <dbReference type="ChEBI" id="CHEBI:456216"/>
        <dbReference type="EC" id="6.3.2.17"/>
    </reaction>
</comment>
<evidence type="ECO:0000256" key="3">
    <source>
        <dbReference type="ARBA" id="ARBA00013025"/>
    </source>
</evidence>
<dbReference type="InterPro" id="IPR018109">
    <property type="entry name" value="Folylpolyglutamate_synth_CS"/>
</dbReference>
<keyword evidence="5" id="KW-0436">Ligase</keyword>
<dbReference type="NCBIfam" id="TIGR01499">
    <property type="entry name" value="folC"/>
    <property type="match status" value="1"/>
</dbReference>
<evidence type="ECO:0000256" key="6">
    <source>
        <dbReference type="ARBA" id="ARBA00022723"/>
    </source>
</evidence>
<evidence type="ECO:0000256" key="11">
    <source>
        <dbReference type="ARBA" id="ARBA00030876"/>
    </source>
</evidence>
<evidence type="ECO:0000256" key="10">
    <source>
        <dbReference type="ARBA" id="ARBA00030592"/>
    </source>
</evidence>
<evidence type="ECO:0000313" key="13">
    <source>
        <dbReference type="EMBL" id="KAI1861515.1"/>
    </source>
</evidence>
<dbReference type="GO" id="GO:0005739">
    <property type="term" value="C:mitochondrion"/>
    <property type="evidence" value="ECO:0007669"/>
    <property type="project" value="TreeGrafter"/>
</dbReference>
<evidence type="ECO:0000256" key="9">
    <source>
        <dbReference type="ARBA" id="ARBA00022842"/>
    </source>
</evidence>
<dbReference type="InterPro" id="IPR036615">
    <property type="entry name" value="Mur_ligase_C_dom_sf"/>
</dbReference>
<comment type="caution">
    <text evidence="13">The sequence shown here is derived from an EMBL/GenBank/DDBJ whole genome shotgun (WGS) entry which is preliminary data.</text>
</comment>
<accession>A0A9P9WFR8</accession>
<dbReference type="AlphaFoldDB" id="A0A9P9WFR8"/>
<dbReference type="Proteomes" id="UP000829685">
    <property type="component" value="Unassembled WGS sequence"/>
</dbReference>
<dbReference type="SUPFAM" id="SSF53623">
    <property type="entry name" value="MurD-like peptide ligases, catalytic domain"/>
    <property type="match status" value="1"/>
</dbReference>
<dbReference type="InterPro" id="IPR036565">
    <property type="entry name" value="Mur-like_cat_sf"/>
</dbReference>
<reference evidence="13" key="1">
    <citation type="submission" date="2021-03" db="EMBL/GenBank/DDBJ databases">
        <title>Revisited historic fungal species revealed as producer of novel bioactive compounds through whole genome sequencing and comparative genomics.</title>
        <authorList>
            <person name="Vignolle G.A."/>
            <person name="Hochenegger N."/>
            <person name="Mach R.L."/>
            <person name="Mach-Aigner A.R."/>
            <person name="Javad Rahimi M."/>
            <person name="Salim K.A."/>
            <person name="Chan C.M."/>
            <person name="Lim L.B.L."/>
            <person name="Cai F."/>
            <person name="Druzhinina I.S."/>
            <person name="U'Ren J.M."/>
            <person name="Derntl C."/>
        </authorList>
    </citation>
    <scope>NUCLEOTIDE SEQUENCE</scope>
    <source>
        <strain evidence="13">TUCIM 5799</strain>
    </source>
</reference>
<proteinExistence type="inferred from homology"/>
<evidence type="ECO:0000256" key="8">
    <source>
        <dbReference type="ARBA" id="ARBA00022840"/>
    </source>
</evidence>
<protein>
    <recommendedName>
        <fullName evidence="3">tetrahydrofolate synthase</fullName>
        <ecNumber evidence="3">6.3.2.17</ecNumber>
    </recommendedName>
    <alternativeName>
        <fullName evidence="11">Folylpoly-gamma-glutamate synthetase</fullName>
    </alternativeName>
    <alternativeName>
        <fullName evidence="10">Tetrahydrofolylpolyglutamate synthase</fullName>
    </alternativeName>
</protein>
<gene>
    <name evidence="13" type="ORF">JX265_009482</name>
</gene>
<evidence type="ECO:0000313" key="14">
    <source>
        <dbReference type="Proteomes" id="UP000829685"/>
    </source>
</evidence>
<dbReference type="GO" id="GO:0006730">
    <property type="term" value="P:one-carbon metabolic process"/>
    <property type="evidence" value="ECO:0007669"/>
    <property type="project" value="UniProtKB-KW"/>
</dbReference>
<dbReference type="PANTHER" id="PTHR11136">
    <property type="entry name" value="FOLYLPOLYGLUTAMATE SYNTHASE-RELATED"/>
    <property type="match status" value="1"/>
</dbReference>
<evidence type="ECO:0000256" key="2">
    <source>
        <dbReference type="ARBA" id="ARBA00008276"/>
    </source>
</evidence>
<dbReference type="SUPFAM" id="SSF53244">
    <property type="entry name" value="MurD-like peptide ligases, peptide-binding domain"/>
    <property type="match status" value="1"/>
</dbReference>
<keyword evidence="14" id="KW-1185">Reference proteome</keyword>
<dbReference type="InterPro" id="IPR001645">
    <property type="entry name" value="Folylpolyglutamate_synth"/>
</dbReference>
<dbReference type="GO" id="GO:0046872">
    <property type="term" value="F:metal ion binding"/>
    <property type="evidence" value="ECO:0007669"/>
    <property type="project" value="UniProtKB-KW"/>
</dbReference>
<keyword evidence="4" id="KW-0554">One-carbon metabolism</keyword>
<keyword evidence="9" id="KW-0460">Magnesium</keyword>
<dbReference type="GO" id="GO:0004326">
    <property type="term" value="F:tetrahydrofolylpolyglutamate synthase activity"/>
    <property type="evidence" value="ECO:0007669"/>
    <property type="project" value="UniProtKB-EC"/>
</dbReference>
<keyword evidence="7" id="KW-0547">Nucleotide-binding</keyword>
<dbReference type="PANTHER" id="PTHR11136:SF5">
    <property type="entry name" value="FOLYLPOLYGLUTAMATE SYNTHASE, MITOCHONDRIAL"/>
    <property type="match status" value="1"/>
</dbReference>
<evidence type="ECO:0000256" key="7">
    <source>
        <dbReference type="ARBA" id="ARBA00022741"/>
    </source>
</evidence>
<evidence type="ECO:0000256" key="5">
    <source>
        <dbReference type="ARBA" id="ARBA00022598"/>
    </source>
</evidence>
<dbReference type="Gene3D" id="3.40.1190.10">
    <property type="entry name" value="Mur-like, catalytic domain"/>
    <property type="match status" value="1"/>
</dbReference>
<dbReference type="EC" id="6.3.2.17" evidence="3"/>
<keyword evidence="6" id="KW-0479">Metal-binding</keyword>
<evidence type="ECO:0000256" key="4">
    <source>
        <dbReference type="ARBA" id="ARBA00022563"/>
    </source>
</evidence>
<dbReference type="GO" id="GO:0005524">
    <property type="term" value="F:ATP binding"/>
    <property type="evidence" value="ECO:0007669"/>
    <property type="project" value="UniProtKB-KW"/>
</dbReference>
<evidence type="ECO:0000256" key="1">
    <source>
        <dbReference type="ARBA" id="ARBA00005150"/>
    </source>
</evidence>